<dbReference type="NCBIfam" id="TIGR00254">
    <property type="entry name" value="GGDEF"/>
    <property type="match status" value="1"/>
</dbReference>
<dbReference type="CDD" id="cd01949">
    <property type="entry name" value="GGDEF"/>
    <property type="match status" value="1"/>
</dbReference>
<sequence>MIFVSAPIFDRHGTYLGLIGGSIHLLKDGRLHELMSNHFFLTASEVYVVDGRHQLLFHPVKARIATVAGANPATEHALGAGHGSVEMAVADGRAMLAGYANIPTAHWAIVSQQSLSSVLAPLDTLMNRIIVASAPVAVIGFVLVWMLTRYIARPLRQLADSTTATGLIESIGSVAQVNAGYFEASHLKQALPHGIDLARMQVTGLEIASQTDPLTGLLNRRALEARMATLEASGRQVAVIALDIDHFKRVNDSFGHDIGDVVLQRLADMMRQASRATDLAFRVGGEEFLMLLPDMHTGSAGDAAERLRRLVEQTTIEPVGHITISLGVTTWPHDAASLAEALKDADTLMYQAKQAGRNRTVIVGQAAA</sequence>
<dbReference type="Pfam" id="PF00990">
    <property type="entry name" value="GGDEF"/>
    <property type="match status" value="1"/>
</dbReference>
<proteinExistence type="predicted"/>
<organism evidence="5 6">
    <name type="scientific">Cupriavidus pauculus</name>
    <dbReference type="NCBI Taxonomy" id="82633"/>
    <lineage>
        <taxon>Bacteria</taxon>
        <taxon>Pseudomonadati</taxon>
        <taxon>Pseudomonadota</taxon>
        <taxon>Betaproteobacteria</taxon>
        <taxon>Burkholderiales</taxon>
        <taxon>Burkholderiaceae</taxon>
        <taxon>Cupriavidus</taxon>
    </lineage>
</organism>
<evidence type="ECO:0000313" key="6">
    <source>
        <dbReference type="Proteomes" id="UP000234341"/>
    </source>
</evidence>
<dbReference type="InterPro" id="IPR000160">
    <property type="entry name" value="GGDEF_dom"/>
</dbReference>
<protein>
    <recommendedName>
        <fullName evidence="1">diguanylate cyclase</fullName>
        <ecNumber evidence="1">2.7.7.65</ecNumber>
    </recommendedName>
</protein>
<dbReference type="PROSITE" id="PS50887">
    <property type="entry name" value="GGDEF"/>
    <property type="match status" value="1"/>
</dbReference>
<dbReference type="SMART" id="SM00267">
    <property type="entry name" value="GGDEF"/>
    <property type="match status" value="1"/>
</dbReference>
<dbReference type="OrthoDB" id="9813903at2"/>
<dbReference type="Gene3D" id="3.30.450.20">
    <property type="entry name" value="PAS domain"/>
    <property type="match status" value="1"/>
</dbReference>
<evidence type="ECO:0000259" key="4">
    <source>
        <dbReference type="PROSITE" id="PS50887"/>
    </source>
</evidence>
<dbReference type="InterPro" id="IPR050469">
    <property type="entry name" value="Diguanylate_Cyclase"/>
</dbReference>
<gene>
    <name evidence="5" type="ORF">CYJ10_03870</name>
</gene>
<dbReference type="EC" id="2.7.7.65" evidence="1"/>
<dbReference type="PANTHER" id="PTHR45138:SF9">
    <property type="entry name" value="DIGUANYLATE CYCLASE DGCM-RELATED"/>
    <property type="match status" value="1"/>
</dbReference>
<keyword evidence="3" id="KW-0472">Membrane</keyword>
<evidence type="ECO:0000256" key="3">
    <source>
        <dbReference type="SAM" id="Phobius"/>
    </source>
</evidence>
<dbReference type="InterPro" id="IPR029787">
    <property type="entry name" value="Nucleotide_cyclase"/>
</dbReference>
<dbReference type="Proteomes" id="UP000234341">
    <property type="component" value="Unassembled WGS sequence"/>
</dbReference>
<dbReference type="RefSeq" id="WP_101680210.1">
    <property type="nucleotide sequence ID" value="NZ_PJRP01000001.1"/>
</dbReference>
<dbReference type="GO" id="GO:0052621">
    <property type="term" value="F:diguanylate cyclase activity"/>
    <property type="evidence" value="ECO:0007669"/>
    <property type="project" value="UniProtKB-EC"/>
</dbReference>
<reference evidence="5 6" key="1">
    <citation type="submission" date="2017-12" db="EMBL/GenBank/DDBJ databases">
        <title>Genome sequence of the active heterotrophic nitrifier-denitrifier, Cupriavidus pauculus UM1.</title>
        <authorList>
            <person name="Putonti C."/>
            <person name="Castignetti D."/>
        </authorList>
    </citation>
    <scope>NUCLEOTIDE SEQUENCE [LARGE SCALE GENOMIC DNA]</scope>
    <source>
        <strain evidence="5 6">UM1</strain>
    </source>
</reference>
<feature type="transmembrane region" description="Helical" evidence="3">
    <location>
        <begin position="125"/>
        <end position="147"/>
    </location>
</feature>
<name>A0A2N5CJP1_9BURK</name>
<evidence type="ECO:0000256" key="2">
    <source>
        <dbReference type="ARBA" id="ARBA00034247"/>
    </source>
</evidence>
<comment type="catalytic activity">
    <reaction evidence="2">
        <text>2 GTP = 3',3'-c-di-GMP + 2 diphosphate</text>
        <dbReference type="Rhea" id="RHEA:24898"/>
        <dbReference type="ChEBI" id="CHEBI:33019"/>
        <dbReference type="ChEBI" id="CHEBI:37565"/>
        <dbReference type="ChEBI" id="CHEBI:58805"/>
        <dbReference type="EC" id="2.7.7.65"/>
    </reaction>
</comment>
<dbReference type="Gene3D" id="3.30.70.270">
    <property type="match status" value="1"/>
</dbReference>
<dbReference type="AlphaFoldDB" id="A0A2N5CJP1"/>
<dbReference type="EMBL" id="PJRP01000001">
    <property type="protein sequence ID" value="PLQ02438.1"/>
    <property type="molecule type" value="Genomic_DNA"/>
</dbReference>
<dbReference type="FunFam" id="3.30.70.270:FF:000001">
    <property type="entry name" value="Diguanylate cyclase domain protein"/>
    <property type="match status" value="1"/>
</dbReference>
<dbReference type="SUPFAM" id="SSF55073">
    <property type="entry name" value="Nucleotide cyclase"/>
    <property type="match status" value="1"/>
</dbReference>
<evidence type="ECO:0000256" key="1">
    <source>
        <dbReference type="ARBA" id="ARBA00012528"/>
    </source>
</evidence>
<dbReference type="PANTHER" id="PTHR45138">
    <property type="entry name" value="REGULATORY COMPONENTS OF SENSORY TRANSDUCTION SYSTEM"/>
    <property type="match status" value="1"/>
</dbReference>
<dbReference type="CDD" id="cd18774">
    <property type="entry name" value="PDC2_HK_sensor"/>
    <property type="match status" value="1"/>
</dbReference>
<feature type="domain" description="GGDEF" evidence="4">
    <location>
        <begin position="235"/>
        <end position="365"/>
    </location>
</feature>
<dbReference type="InterPro" id="IPR043128">
    <property type="entry name" value="Rev_trsase/Diguanyl_cyclase"/>
</dbReference>
<keyword evidence="3" id="KW-1133">Transmembrane helix</keyword>
<comment type="caution">
    <text evidence="5">The sequence shown here is derived from an EMBL/GenBank/DDBJ whole genome shotgun (WGS) entry which is preliminary data.</text>
</comment>
<keyword evidence="3" id="KW-0812">Transmembrane</keyword>
<evidence type="ECO:0000313" key="5">
    <source>
        <dbReference type="EMBL" id="PLQ02438.1"/>
    </source>
</evidence>
<accession>A0A2N5CJP1</accession>